<keyword evidence="5" id="KW-1185">Reference proteome</keyword>
<evidence type="ECO:0000256" key="1">
    <source>
        <dbReference type="ARBA" id="ARBA00023098"/>
    </source>
</evidence>
<sequence length="298" mass="33711">MKIDGVFSGGGVKSFAFIGALKSIEENSLQLERVAGTSAGAIVASFIAADYRHDEISNMLTELDLKYFLDPPRLTTWIPFSKWFFLYFQLGINKGERLENWLYQQLAKKNIFTFNDLKEGYLKVVVSDLSLGKLVVISDDLQRIYGLDPGNFSIAKAVRMSAGFPYFFMPKKLAGRGNDKSVIVDGGLLSNFPLWIFENRGTKNNRPILGVKLSTTVEEKSQPRQIRNAFDMFHALFSTMKQAHDARYISTSQKNNIIFIPIEEDMGTTDFYISNEKKEQLISAGTNSADLFLKHWPK</sequence>
<proteinExistence type="predicted"/>
<evidence type="ECO:0000259" key="3">
    <source>
        <dbReference type="PROSITE" id="PS51635"/>
    </source>
</evidence>
<dbReference type="EMBL" id="JARZFX010000001">
    <property type="protein sequence ID" value="MEC5422276.1"/>
    <property type="molecule type" value="Genomic_DNA"/>
</dbReference>
<feature type="domain" description="PNPLA" evidence="3">
    <location>
        <begin position="5"/>
        <end position="198"/>
    </location>
</feature>
<dbReference type="PANTHER" id="PTHR46394">
    <property type="entry name" value="ANNEXIN"/>
    <property type="match status" value="1"/>
</dbReference>
<dbReference type="SUPFAM" id="SSF52151">
    <property type="entry name" value="FabD/lysophospholipase-like"/>
    <property type="match status" value="1"/>
</dbReference>
<feature type="active site" description="Proton acceptor" evidence="2">
    <location>
        <position position="185"/>
    </location>
</feature>
<dbReference type="CDD" id="cd07207">
    <property type="entry name" value="Pat_ExoU_VipD_like"/>
    <property type="match status" value="1"/>
</dbReference>
<keyword evidence="2" id="KW-0378">Hydrolase</keyword>
<evidence type="ECO:0000313" key="4">
    <source>
        <dbReference type="EMBL" id="MEC5422276.1"/>
    </source>
</evidence>
<evidence type="ECO:0000256" key="2">
    <source>
        <dbReference type="PROSITE-ProRule" id="PRU01161"/>
    </source>
</evidence>
<feature type="active site" description="Nucleophile" evidence="2">
    <location>
        <position position="38"/>
    </location>
</feature>
<dbReference type="RefSeq" id="WP_327605845.1">
    <property type="nucleotide sequence ID" value="NZ_JARZFX010000001.1"/>
</dbReference>
<keyword evidence="1 2" id="KW-0443">Lipid metabolism</keyword>
<gene>
    <name evidence="4" type="ORF">QGM71_02080</name>
</gene>
<dbReference type="InterPro" id="IPR016035">
    <property type="entry name" value="Acyl_Trfase/lysoPLipase"/>
</dbReference>
<dbReference type="PROSITE" id="PS51635">
    <property type="entry name" value="PNPLA"/>
    <property type="match status" value="1"/>
</dbReference>
<dbReference type="Gene3D" id="3.40.1090.10">
    <property type="entry name" value="Cytosolic phospholipase A2 catalytic domain"/>
    <property type="match status" value="2"/>
</dbReference>
<dbReference type="InterPro" id="IPR002641">
    <property type="entry name" value="PNPLA_dom"/>
</dbReference>
<dbReference type="Pfam" id="PF01734">
    <property type="entry name" value="Patatin"/>
    <property type="match status" value="1"/>
</dbReference>
<dbReference type="InterPro" id="IPR052580">
    <property type="entry name" value="Lipid_Hydrolase"/>
</dbReference>
<organism evidence="4 5">
    <name type="scientific">Virgibacillus tibetensis</name>
    <dbReference type="NCBI Taxonomy" id="3042313"/>
    <lineage>
        <taxon>Bacteria</taxon>
        <taxon>Bacillati</taxon>
        <taxon>Bacillota</taxon>
        <taxon>Bacilli</taxon>
        <taxon>Bacillales</taxon>
        <taxon>Bacillaceae</taxon>
        <taxon>Virgibacillus</taxon>
    </lineage>
</organism>
<accession>A0ABU6KB51</accession>
<dbReference type="PANTHER" id="PTHR46394:SF1">
    <property type="entry name" value="PNPLA DOMAIN-CONTAINING PROTEIN"/>
    <property type="match status" value="1"/>
</dbReference>
<dbReference type="Proteomes" id="UP001335737">
    <property type="component" value="Unassembled WGS sequence"/>
</dbReference>
<name>A0ABU6KB51_9BACI</name>
<feature type="short sequence motif" description="GXSXG" evidence="2">
    <location>
        <begin position="36"/>
        <end position="40"/>
    </location>
</feature>
<evidence type="ECO:0000313" key="5">
    <source>
        <dbReference type="Proteomes" id="UP001335737"/>
    </source>
</evidence>
<feature type="short sequence motif" description="DGA/G" evidence="2">
    <location>
        <begin position="185"/>
        <end position="187"/>
    </location>
</feature>
<protein>
    <submittedName>
        <fullName evidence="4">Patatin-like phospholipase family protein</fullName>
    </submittedName>
</protein>
<comment type="caution">
    <text evidence="2">Lacks conserved residue(s) required for the propagation of feature annotation.</text>
</comment>
<keyword evidence="2" id="KW-0442">Lipid degradation</keyword>
<comment type="caution">
    <text evidence="4">The sequence shown here is derived from an EMBL/GenBank/DDBJ whole genome shotgun (WGS) entry which is preliminary data.</text>
</comment>
<reference evidence="4 5" key="1">
    <citation type="journal article" date="2024" name="Int. J. Syst. Evol. Microbiol.">
        <title>Virgibacillus tibetensis sp. nov., isolated from salt lake on the Tibetan Plateau of China.</title>
        <authorList>
            <person name="Phurbu D."/>
            <person name="Liu Z.-X."/>
            <person name="Wang R."/>
            <person name="Zheng Y.-Y."/>
            <person name="Liu H.-C."/>
            <person name="Zhou Y.-G."/>
            <person name="Yu Y.-J."/>
            <person name="Li A.-H."/>
        </authorList>
    </citation>
    <scope>NUCLEOTIDE SEQUENCE [LARGE SCALE GENOMIC DNA]</scope>
    <source>
        <strain evidence="4 5">C22-A2</strain>
    </source>
</reference>